<organism evidence="1 2">
    <name type="scientific">Leeuwenhoekiella nanhaiensis</name>
    <dbReference type="NCBI Taxonomy" id="1655491"/>
    <lineage>
        <taxon>Bacteria</taxon>
        <taxon>Pseudomonadati</taxon>
        <taxon>Bacteroidota</taxon>
        <taxon>Flavobacteriia</taxon>
        <taxon>Flavobacteriales</taxon>
        <taxon>Flavobacteriaceae</taxon>
        <taxon>Leeuwenhoekiella</taxon>
    </lineage>
</organism>
<sequence>MQSLFDQKAYNEIQQRVADLKQETTPLWGKMNAGQMLKHCQRPLEIAVYDKDFGLKSNFLIRAFFKKSMYNDRPFMKNMPTPKAFKITETVDFKHERDNLLKLIDAFYNLRDKEDWVPHPVFGKLTTEQWGKMQYKHLNHHLNQFKV</sequence>
<dbReference type="EMBL" id="NQXA01000004">
    <property type="protein sequence ID" value="PHQ29455.1"/>
    <property type="molecule type" value="Genomic_DNA"/>
</dbReference>
<dbReference type="Pfam" id="PF07606">
    <property type="entry name" value="DUF1569"/>
    <property type="match status" value="1"/>
</dbReference>
<protein>
    <recommendedName>
        <fullName evidence="3">DUF1569 domain-containing protein</fullName>
    </recommendedName>
</protein>
<name>A0A2G1VRT4_9FLAO</name>
<comment type="caution">
    <text evidence="1">The sequence shown here is derived from an EMBL/GenBank/DDBJ whole genome shotgun (WGS) entry which is preliminary data.</text>
</comment>
<proteinExistence type="predicted"/>
<dbReference type="InterPro" id="IPR034660">
    <property type="entry name" value="DinB/YfiT-like"/>
</dbReference>
<accession>A0A2G1VRT4</accession>
<dbReference type="OrthoDB" id="2599194at2"/>
<evidence type="ECO:0008006" key="3">
    <source>
        <dbReference type="Google" id="ProtNLM"/>
    </source>
</evidence>
<gene>
    <name evidence="1" type="ORF">CJ305_09040</name>
</gene>
<dbReference type="AlphaFoldDB" id="A0A2G1VRT4"/>
<reference evidence="1 2" key="1">
    <citation type="submission" date="2017-08" db="EMBL/GenBank/DDBJ databases">
        <title>The whole genome shortgun sequences of strain Leeuwenhoekiella nanhaiensis G18 from the South China Sea.</title>
        <authorList>
            <person name="Liu Q."/>
        </authorList>
    </citation>
    <scope>NUCLEOTIDE SEQUENCE [LARGE SCALE GENOMIC DNA]</scope>
    <source>
        <strain evidence="1 2">G18</strain>
    </source>
</reference>
<dbReference type="InterPro" id="IPR011463">
    <property type="entry name" value="DUF1569"/>
</dbReference>
<dbReference type="SUPFAM" id="SSF109854">
    <property type="entry name" value="DinB/YfiT-like putative metalloenzymes"/>
    <property type="match status" value="1"/>
</dbReference>
<dbReference type="Proteomes" id="UP000229433">
    <property type="component" value="Unassembled WGS sequence"/>
</dbReference>
<evidence type="ECO:0000313" key="2">
    <source>
        <dbReference type="Proteomes" id="UP000229433"/>
    </source>
</evidence>
<dbReference type="RefSeq" id="WP_099645955.1">
    <property type="nucleotide sequence ID" value="NZ_KZ319290.1"/>
</dbReference>
<keyword evidence="2" id="KW-1185">Reference proteome</keyword>
<dbReference type="Gene3D" id="1.20.120.450">
    <property type="entry name" value="dinb family like domain"/>
    <property type="match status" value="1"/>
</dbReference>
<evidence type="ECO:0000313" key="1">
    <source>
        <dbReference type="EMBL" id="PHQ29455.1"/>
    </source>
</evidence>